<evidence type="ECO:0000313" key="2">
    <source>
        <dbReference type="Proteomes" id="UP001197378"/>
    </source>
</evidence>
<keyword evidence="2" id="KW-1185">Reference proteome</keyword>
<accession>A0AAE2YPW5</accession>
<dbReference type="RefSeq" id="WP_215872991.1">
    <property type="nucleotide sequence ID" value="NZ_JAAXYO010000107.1"/>
</dbReference>
<dbReference type="Gene3D" id="1.20.1290.10">
    <property type="entry name" value="AhpD-like"/>
    <property type="match status" value="1"/>
</dbReference>
<dbReference type="SUPFAM" id="SSF69118">
    <property type="entry name" value="AhpD-like"/>
    <property type="match status" value="1"/>
</dbReference>
<name>A0AAE2YPW5_9PROT</name>
<comment type="caution">
    <text evidence="1">The sequence shown here is derived from an EMBL/GenBank/DDBJ whole genome shotgun (WGS) entry which is preliminary data.</text>
</comment>
<dbReference type="InterPro" id="IPR029032">
    <property type="entry name" value="AhpD-like"/>
</dbReference>
<evidence type="ECO:0000313" key="1">
    <source>
        <dbReference type="EMBL" id="MBU2788147.1"/>
    </source>
</evidence>
<organism evidence="1 2">
    <name type="scientific">Igneacidithiobacillus copahuensis</name>
    <dbReference type="NCBI Taxonomy" id="2724909"/>
    <lineage>
        <taxon>Bacteria</taxon>
        <taxon>Pseudomonadati</taxon>
        <taxon>Pseudomonadota</taxon>
        <taxon>Acidithiobacillia</taxon>
        <taxon>Acidithiobacillales</taxon>
        <taxon>Acidithiobacillaceae</taxon>
        <taxon>Igneacidithiobacillus</taxon>
    </lineage>
</organism>
<gene>
    <name evidence="1" type="ORF">HFQ13_08010</name>
</gene>
<proteinExistence type="predicted"/>
<dbReference type="Proteomes" id="UP001197378">
    <property type="component" value="Unassembled WGS sequence"/>
</dbReference>
<reference evidence="1" key="1">
    <citation type="journal article" date="2021" name="ISME J.">
        <title>Genomic evolution of the class Acidithiobacillia: deep-branching Proteobacteria living in extreme acidic conditions.</title>
        <authorList>
            <person name="Moya-Beltran A."/>
            <person name="Beard S."/>
            <person name="Rojas-Villalobos C."/>
            <person name="Issotta F."/>
            <person name="Gallardo Y."/>
            <person name="Ulloa R."/>
            <person name="Giaveno A."/>
            <person name="Degli Esposti M."/>
            <person name="Johnson D.B."/>
            <person name="Quatrini R."/>
        </authorList>
    </citation>
    <scope>NUCLEOTIDE SEQUENCE</scope>
    <source>
        <strain evidence="1">VAN18-1</strain>
    </source>
</reference>
<protein>
    <recommendedName>
        <fullName evidence="3">Carboxymuconolactone decarboxylase-like domain-containing protein</fullName>
    </recommendedName>
</protein>
<dbReference type="AlphaFoldDB" id="A0AAE2YPW5"/>
<sequence>MATLHLTDPKDAQGELAELYAAITQSFGGVPEGLQLFGVSPKLLQIQMQTLGYFGQHPRLSANFLAMLRYILSEDGNCQFCIGFNKSLLLNAGLSAEAIAKAREHPLEGPLEKRENHLLDYVLRAVRNPHSVKNEEIAALRALDWSDQDIFDAVAHGAQHTAIDIIFETFRVAPMPAA</sequence>
<dbReference type="EMBL" id="JAAXYO010000107">
    <property type="protein sequence ID" value="MBU2788147.1"/>
    <property type="molecule type" value="Genomic_DNA"/>
</dbReference>
<evidence type="ECO:0008006" key="3">
    <source>
        <dbReference type="Google" id="ProtNLM"/>
    </source>
</evidence>